<dbReference type="PANTHER" id="PTHR30441:SF8">
    <property type="entry name" value="DUF748 DOMAIN-CONTAINING PROTEIN"/>
    <property type="match status" value="1"/>
</dbReference>
<comment type="caution">
    <text evidence="3">The sequence shown here is derived from an EMBL/GenBank/DDBJ whole genome shotgun (WGS) entry which is preliminary data.</text>
</comment>
<dbReference type="PANTHER" id="PTHR30441">
    <property type="entry name" value="DUF748 DOMAIN-CONTAINING PROTEIN"/>
    <property type="match status" value="1"/>
</dbReference>
<dbReference type="AlphaFoldDB" id="A0A7K1UBH9"/>
<evidence type="ECO:0000313" key="3">
    <source>
        <dbReference type="EMBL" id="MVT11744.1"/>
    </source>
</evidence>
<name>A0A7K1UBH9_9BACT</name>
<keyword evidence="1" id="KW-0812">Transmembrane</keyword>
<feature type="domain" description="AsmA" evidence="2">
    <location>
        <begin position="8"/>
        <end position="203"/>
    </location>
</feature>
<keyword evidence="4" id="KW-1185">Reference proteome</keyword>
<reference evidence="3 4" key="1">
    <citation type="submission" date="2019-12" db="EMBL/GenBank/DDBJ databases">
        <title>Chitinophaga sp. strain ysch24 (GDMCC 1.1355), whole genome shotgun sequence.</title>
        <authorList>
            <person name="Zhang X."/>
        </authorList>
    </citation>
    <scope>NUCLEOTIDE SEQUENCE [LARGE SCALE GENOMIC DNA]</scope>
    <source>
        <strain evidence="4">ysch24</strain>
    </source>
</reference>
<dbReference type="Pfam" id="PF05170">
    <property type="entry name" value="AsmA"/>
    <property type="match status" value="1"/>
</dbReference>
<evidence type="ECO:0000256" key="1">
    <source>
        <dbReference type="SAM" id="Phobius"/>
    </source>
</evidence>
<evidence type="ECO:0000313" key="4">
    <source>
        <dbReference type="Proteomes" id="UP000461730"/>
    </source>
</evidence>
<proteinExistence type="predicted"/>
<dbReference type="EMBL" id="WRXN01000015">
    <property type="protein sequence ID" value="MVT11744.1"/>
    <property type="molecule type" value="Genomic_DNA"/>
</dbReference>
<feature type="transmembrane region" description="Helical" evidence="1">
    <location>
        <begin position="12"/>
        <end position="32"/>
    </location>
</feature>
<dbReference type="InterPro" id="IPR052894">
    <property type="entry name" value="AsmA-related"/>
</dbReference>
<sequence length="1075" mass="122720">MTGKTRRRIWRILLIPIISLIVLAIVAIGILYSQQERLISLVIKELNKQLPGELEVGGSTISPFENFPYISIGLENIRFYATKQKTGKPMTEIERLFVGFSLPDILKQKYNVKVIFMKNGHLDLVRDVHGNINIVEASTIKSDTIVTAEASSASLDLDIRKIVLKNMEISFLDKESGQHIGAKIDKIKTSFKSDNEEISAELQGNMIADYTTPKDTVLFRRKHLGADIKLSYNKAAKFLKLPVGKLKLEDASFNVSGTMDMLHHNNVDFKIAGDKPDLKQIFAFVPEDVAKQLGQFKYDGRVYFDGIIKGPLEGSNLPHIEMNFGCEKAWLLNPDVNKKIDSLGFKGYYTNGAENSLKTSELHLLNMSARPDKGMFRGNFVMRDFTDPKMVMQVSSELELEFIGAFLGIKDLQRITGHISLQMDFKELVDLHLPEESMAKLKEGVQSELTVSNLTFRVPGYPHIVRNLDLHADMKNGFVKLDSLAFNFGNSDFYMNGSLNDLPAIFHHQQKPVLVTFNAHSKRMVMKELFAFDTAKSRRIQEEIYGFNVGLSLETSVNEILKPKPLPKGKFKMEKLYASFKKYPHAFHDFGAELTINDTALLLRNFGGLIDSSDLKFSGRVINYQLWFDKVMRGKTQIAFDLKSQRLAMRDLLGKYSKQYVPKDYHNEVAKGIWLRAKADLKYDSVFRFAKIKLANVSGELTEHKFKVDSVKGTIRYATNKLIKVDTLTGRIGRTDFDLSMRLYTGDDTLRRKQENFLQFTSRFLDLDELTNYKLTAEDEAPKPVVTNAAVKTTIKDSTHSSAFNIFRIKFIDFRTTVNIGKMKYHRLWLKNITANARMQADQHLYLDTLGMGVAEGKIGMRGHFNGTDPKKIYFRSRIRVEDVNIEKMMLKLDYFGQDYVINKNIKGRLFGVIRSRVKIHPDLTPIIDDSEAQLEVDIRNGSLVNFAPMQAMASYFKDKNLNMVRFDTLRNKLTFRNGVLDIPAMNINSSLGFMEISGKQYLDMKMEYYMRIPLKMVTQVGFQSLFGRKREEVDPDQVDAIEYRDKDKKVRFMNIKVTGTPDNYKIGLGKAKKA</sequence>
<dbReference type="Proteomes" id="UP000461730">
    <property type="component" value="Unassembled WGS sequence"/>
</dbReference>
<dbReference type="GO" id="GO:0090313">
    <property type="term" value="P:regulation of protein targeting to membrane"/>
    <property type="evidence" value="ECO:0007669"/>
    <property type="project" value="TreeGrafter"/>
</dbReference>
<evidence type="ECO:0000259" key="2">
    <source>
        <dbReference type="Pfam" id="PF05170"/>
    </source>
</evidence>
<keyword evidence="1" id="KW-0472">Membrane</keyword>
<organism evidence="3 4">
    <name type="scientific">Chitinophaga tropicalis</name>
    <dbReference type="NCBI Taxonomy" id="2683588"/>
    <lineage>
        <taxon>Bacteria</taxon>
        <taxon>Pseudomonadati</taxon>
        <taxon>Bacteroidota</taxon>
        <taxon>Chitinophagia</taxon>
        <taxon>Chitinophagales</taxon>
        <taxon>Chitinophagaceae</taxon>
        <taxon>Chitinophaga</taxon>
    </lineage>
</organism>
<keyword evidence="1" id="KW-1133">Transmembrane helix</keyword>
<gene>
    <name evidence="3" type="ORF">GO493_26000</name>
</gene>
<dbReference type="GO" id="GO:0005886">
    <property type="term" value="C:plasma membrane"/>
    <property type="evidence" value="ECO:0007669"/>
    <property type="project" value="TreeGrafter"/>
</dbReference>
<dbReference type="RefSeq" id="WP_157309163.1">
    <property type="nucleotide sequence ID" value="NZ_WRXN01000015.1"/>
</dbReference>
<dbReference type="InterPro" id="IPR007844">
    <property type="entry name" value="AsmA"/>
</dbReference>
<protein>
    <submittedName>
        <fullName evidence="3">AsmA family protein</fullName>
    </submittedName>
</protein>
<accession>A0A7K1UBH9</accession>